<protein>
    <submittedName>
        <fullName evidence="2">Uncharacterized protein</fullName>
    </submittedName>
</protein>
<evidence type="ECO:0000313" key="2">
    <source>
        <dbReference type="EMBL" id="VBB79711.1"/>
    </source>
</evidence>
<feature type="compositionally biased region" description="Basic and acidic residues" evidence="1">
    <location>
        <begin position="132"/>
        <end position="141"/>
    </location>
</feature>
<keyword evidence="3" id="KW-1185">Reference proteome</keyword>
<accession>A0ABY6S905</accession>
<feature type="compositionally biased region" description="Basic and acidic residues" evidence="1">
    <location>
        <begin position="212"/>
        <end position="224"/>
    </location>
</feature>
<dbReference type="EMBL" id="LR026967">
    <property type="protein sequence ID" value="VBB79711.1"/>
    <property type="molecule type" value="Genomic_DNA"/>
</dbReference>
<evidence type="ECO:0000256" key="1">
    <source>
        <dbReference type="SAM" id="MobiDB-lite"/>
    </source>
</evidence>
<feature type="compositionally biased region" description="Polar residues" evidence="1">
    <location>
        <begin position="143"/>
        <end position="155"/>
    </location>
</feature>
<sequence length="237" mass="25922">MTPMKSNTRKEGNGTQHVYFKYPFPPGPKLPLLFSPKHTSKFWTSYSQTTRSVTHTHSYADFSIRHHRPQHPHILRSYTHSPTTLTVSCPRQKETVSPPTVDYSSLHRHRSLSTMDQSSAAACSKSPSACSDGDKVKKADDASSYSCPSTTNAPVNTECDVLSPPGVNQDRTLSVATEDSRRTSTGDVDEPTKPACEKKAACDAETACQKESSPDDKPDDKPDDGPDDGSDDVPHCL</sequence>
<reference evidence="2" key="1">
    <citation type="submission" date="2018-02" db="EMBL/GenBank/DDBJ databases">
        <authorList>
            <person name="Silar P."/>
        </authorList>
    </citation>
    <scope>NUCLEOTIDE SEQUENCE [LARGE SCALE GENOMIC DNA]</scope>
    <source>
        <strain evidence="2">T</strain>
    </source>
</reference>
<name>A0ABY6S905_PODCO</name>
<feature type="region of interest" description="Disordered" evidence="1">
    <location>
        <begin position="124"/>
        <end position="237"/>
    </location>
</feature>
<proteinExistence type="predicted"/>
<evidence type="ECO:0000313" key="3">
    <source>
        <dbReference type="Proteomes" id="UP000280685"/>
    </source>
</evidence>
<gene>
    <name evidence="2" type="ORF">PODCO_409680</name>
</gene>
<feature type="compositionally biased region" description="Basic and acidic residues" evidence="1">
    <location>
        <begin position="178"/>
        <end position="202"/>
    </location>
</feature>
<dbReference type="Proteomes" id="UP000280685">
    <property type="component" value="Chromosome 4"/>
</dbReference>
<organism evidence="2 3">
    <name type="scientific">Podospora comata</name>
    <dbReference type="NCBI Taxonomy" id="48703"/>
    <lineage>
        <taxon>Eukaryota</taxon>
        <taxon>Fungi</taxon>
        <taxon>Dikarya</taxon>
        <taxon>Ascomycota</taxon>
        <taxon>Pezizomycotina</taxon>
        <taxon>Sordariomycetes</taxon>
        <taxon>Sordariomycetidae</taxon>
        <taxon>Sordariales</taxon>
        <taxon>Podosporaceae</taxon>
        <taxon>Podospora</taxon>
    </lineage>
</organism>